<feature type="compositionally biased region" description="Low complexity" evidence="5">
    <location>
        <begin position="118"/>
        <end position="128"/>
    </location>
</feature>
<dbReference type="InterPro" id="IPR000571">
    <property type="entry name" value="Znf_CCCH"/>
</dbReference>
<evidence type="ECO:0000259" key="6">
    <source>
        <dbReference type="PROSITE" id="PS50103"/>
    </source>
</evidence>
<dbReference type="SUPFAM" id="SSF90229">
    <property type="entry name" value="CCCH zinc finger"/>
    <property type="match status" value="1"/>
</dbReference>
<keyword evidence="1 4" id="KW-0479">Metal-binding</keyword>
<protein>
    <recommendedName>
        <fullName evidence="6">C3H1-type domain-containing protein</fullName>
    </recommendedName>
</protein>
<evidence type="ECO:0000256" key="5">
    <source>
        <dbReference type="SAM" id="MobiDB-lite"/>
    </source>
</evidence>
<feature type="region of interest" description="Disordered" evidence="5">
    <location>
        <begin position="1"/>
        <end position="38"/>
    </location>
</feature>
<dbReference type="InterPro" id="IPR041367">
    <property type="entry name" value="Znf-CCCH_4"/>
</dbReference>
<feature type="region of interest" description="Disordered" evidence="5">
    <location>
        <begin position="118"/>
        <end position="186"/>
    </location>
</feature>
<gene>
    <name evidence="7" type="ORF">g.26969</name>
</gene>
<evidence type="ECO:0000256" key="3">
    <source>
        <dbReference type="ARBA" id="ARBA00022833"/>
    </source>
</evidence>
<evidence type="ECO:0000256" key="1">
    <source>
        <dbReference type="ARBA" id="ARBA00022723"/>
    </source>
</evidence>
<dbReference type="GO" id="GO:0008270">
    <property type="term" value="F:zinc ion binding"/>
    <property type="evidence" value="ECO:0007669"/>
    <property type="project" value="UniProtKB-KW"/>
</dbReference>
<feature type="compositionally biased region" description="Basic residues" evidence="5">
    <location>
        <begin position="177"/>
        <end position="186"/>
    </location>
</feature>
<evidence type="ECO:0000313" key="7">
    <source>
        <dbReference type="EMBL" id="JAS94029.1"/>
    </source>
</evidence>
<name>A0A1B6J4C9_9HEMI</name>
<evidence type="ECO:0000256" key="4">
    <source>
        <dbReference type="PROSITE-ProRule" id="PRU00723"/>
    </source>
</evidence>
<feature type="zinc finger region" description="C3H1-type" evidence="4">
    <location>
        <begin position="85"/>
        <end position="112"/>
    </location>
</feature>
<dbReference type="AlphaFoldDB" id="A0A1B6J4C9"/>
<sequence>MSSLVADYGGSSDSNSSTDGVIDVKEKERIPLASGGEKLPLPKFSEDGVTNSVFKNPFVEEENAKSAILEKHVKMIPAKDDITQINGKQICWMYRKGRCRFGHNCKFAHDSDLYCETPTETPEPETTTVCDTLSGSSTSAKNDRLDGSAETDVAKKKKRPGLTQGLVPGKKVMNMYKKQKLTNKKL</sequence>
<feature type="domain" description="C3H1-type" evidence="6">
    <location>
        <begin position="85"/>
        <end position="112"/>
    </location>
</feature>
<dbReference type="PROSITE" id="PS50103">
    <property type="entry name" value="ZF_C3H1"/>
    <property type="match status" value="1"/>
</dbReference>
<proteinExistence type="predicted"/>
<evidence type="ECO:0000256" key="2">
    <source>
        <dbReference type="ARBA" id="ARBA00022771"/>
    </source>
</evidence>
<dbReference type="EMBL" id="GECU01013677">
    <property type="protein sequence ID" value="JAS94029.1"/>
    <property type="molecule type" value="Transcribed_RNA"/>
</dbReference>
<dbReference type="Gene3D" id="4.10.1000.10">
    <property type="entry name" value="Zinc finger, CCCH-type"/>
    <property type="match status" value="1"/>
</dbReference>
<reference evidence="7" key="1">
    <citation type="submission" date="2015-11" db="EMBL/GenBank/DDBJ databases">
        <title>De novo transcriptome assembly of four potential Pierce s Disease insect vectors from Arizona vineyards.</title>
        <authorList>
            <person name="Tassone E.E."/>
        </authorList>
    </citation>
    <scope>NUCLEOTIDE SEQUENCE</scope>
</reference>
<dbReference type="Pfam" id="PF18044">
    <property type="entry name" value="zf-CCCH_4"/>
    <property type="match status" value="1"/>
</dbReference>
<accession>A0A1B6J4C9</accession>
<keyword evidence="3 4" id="KW-0862">Zinc</keyword>
<feature type="compositionally biased region" description="Polar residues" evidence="5">
    <location>
        <begin position="129"/>
        <end position="140"/>
    </location>
</feature>
<feature type="compositionally biased region" description="Low complexity" evidence="5">
    <location>
        <begin position="7"/>
        <end position="20"/>
    </location>
</feature>
<keyword evidence="2 4" id="KW-0863">Zinc-finger</keyword>
<organism evidence="7">
    <name type="scientific">Homalodisca liturata</name>
    <dbReference type="NCBI Taxonomy" id="320908"/>
    <lineage>
        <taxon>Eukaryota</taxon>
        <taxon>Metazoa</taxon>
        <taxon>Ecdysozoa</taxon>
        <taxon>Arthropoda</taxon>
        <taxon>Hexapoda</taxon>
        <taxon>Insecta</taxon>
        <taxon>Pterygota</taxon>
        <taxon>Neoptera</taxon>
        <taxon>Paraneoptera</taxon>
        <taxon>Hemiptera</taxon>
        <taxon>Auchenorrhyncha</taxon>
        <taxon>Membracoidea</taxon>
        <taxon>Cicadellidae</taxon>
        <taxon>Cicadellinae</taxon>
        <taxon>Proconiini</taxon>
        <taxon>Homalodisca</taxon>
    </lineage>
</organism>
<dbReference type="InterPro" id="IPR036855">
    <property type="entry name" value="Znf_CCCH_sf"/>
</dbReference>